<evidence type="ECO:0000259" key="3">
    <source>
        <dbReference type="Pfam" id="PF25954"/>
    </source>
</evidence>
<dbReference type="Proteomes" id="UP000198990">
    <property type="component" value="Unassembled WGS sequence"/>
</dbReference>
<evidence type="ECO:0000256" key="1">
    <source>
        <dbReference type="ARBA" id="ARBA00009477"/>
    </source>
</evidence>
<gene>
    <name evidence="5" type="ORF">SAMN04488008_101233</name>
</gene>
<dbReference type="EMBL" id="FNZN01000001">
    <property type="protein sequence ID" value="SEK30342.1"/>
    <property type="molecule type" value="Genomic_DNA"/>
</dbReference>
<dbReference type="OrthoDB" id="9806939at2"/>
<dbReference type="Gene3D" id="1.10.287.470">
    <property type="entry name" value="Helix hairpin bin"/>
    <property type="match status" value="1"/>
</dbReference>
<dbReference type="SUPFAM" id="SSF111369">
    <property type="entry name" value="HlyD-like secretion proteins"/>
    <property type="match status" value="1"/>
</dbReference>
<dbReference type="AlphaFoldDB" id="A0A1H7G0M3"/>
<evidence type="ECO:0000256" key="2">
    <source>
        <dbReference type="SAM" id="Coils"/>
    </source>
</evidence>
<dbReference type="Gene3D" id="2.40.420.20">
    <property type="match status" value="1"/>
</dbReference>
<feature type="domain" description="CusB-like beta-barrel" evidence="3">
    <location>
        <begin position="212"/>
        <end position="280"/>
    </location>
</feature>
<dbReference type="PANTHER" id="PTHR30469">
    <property type="entry name" value="MULTIDRUG RESISTANCE PROTEIN MDTA"/>
    <property type="match status" value="1"/>
</dbReference>
<evidence type="ECO:0000259" key="4">
    <source>
        <dbReference type="Pfam" id="PF25973"/>
    </source>
</evidence>
<dbReference type="Gene3D" id="2.40.30.170">
    <property type="match status" value="1"/>
</dbReference>
<dbReference type="GO" id="GO:0015562">
    <property type="term" value="F:efflux transmembrane transporter activity"/>
    <property type="evidence" value="ECO:0007669"/>
    <property type="project" value="TreeGrafter"/>
</dbReference>
<dbReference type="Gene3D" id="2.40.50.100">
    <property type="match status" value="1"/>
</dbReference>
<dbReference type="NCBIfam" id="TIGR01730">
    <property type="entry name" value="RND_mfp"/>
    <property type="match status" value="1"/>
</dbReference>
<feature type="coiled-coil region" evidence="2">
    <location>
        <begin position="103"/>
        <end position="161"/>
    </location>
</feature>
<dbReference type="InterPro" id="IPR006143">
    <property type="entry name" value="RND_pump_MFP"/>
</dbReference>
<reference evidence="6" key="1">
    <citation type="submission" date="2016-10" db="EMBL/GenBank/DDBJ databases">
        <authorList>
            <person name="Varghese N."/>
            <person name="Submissions S."/>
        </authorList>
    </citation>
    <scope>NUCLEOTIDE SEQUENCE [LARGE SCALE GENOMIC DNA]</scope>
    <source>
        <strain evidence="6">DSM 16471</strain>
    </source>
</reference>
<organism evidence="5 6">
    <name type="scientific">Maribacter orientalis</name>
    <dbReference type="NCBI Taxonomy" id="228957"/>
    <lineage>
        <taxon>Bacteria</taxon>
        <taxon>Pseudomonadati</taxon>
        <taxon>Bacteroidota</taxon>
        <taxon>Flavobacteriia</taxon>
        <taxon>Flavobacteriales</taxon>
        <taxon>Flavobacteriaceae</taxon>
        <taxon>Maribacter</taxon>
    </lineage>
</organism>
<dbReference type="PROSITE" id="PS51257">
    <property type="entry name" value="PROKAR_LIPOPROTEIN"/>
    <property type="match status" value="1"/>
</dbReference>
<keyword evidence="6" id="KW-1185">Reference proteome</keyword>
<dbReference type="Pfam" id="PF25954">
    <property type="entry name" value="Beta-barrel_RND_2"/>
    <property type="match status" value="1"/>
</dbReference>
<comment type="similarity">
    <text evidence="1">Belongs to the membrane fusion protein (MFP) (TC 8.A.1) family.</text>
</comment>
<evidence type="ECO:0000313" key="5">
    <source>
        <dbReference type="EMBL" id="SEK30342.1"/>
    </source>
</evidence>
<name>A0A1H7G0M3_9FLAO</name>
<proteinExistence type="inferred from homology"/>
<keyword evidence="2" id="KW-0175">Coiled coil</keyword>
<dbReference type="PANTHER" id="PTHR30469:SF15">
    <property type="entry name" value="HLYD FAMILY OF SECRETION PROTEINS"/>
    <property type="match status" value="1"/>
</dbReference>
<dbReference type="InterPro" id="IPR058792">
    <property type="entry name" value="Beta-barrel_RND_2"/>
</dbReference>
<sequence length="360" mass="38911">MKNKKYIITAILGATILISSCGSEDKKVVTDNSSAITVKTKTVSENNNSPFLSVSGKIEAVKSANISTRMMGYVDNIYVGVGDKVRNGQLLMSVNNADVSAQLAQVNAGITEAEAAFKNAEKDYNRFTTLFKENSASQKELDDITANYKMAKARLESAKQMRNGVNAQMDYANIRAPFDGVVTNKFINAGDMANPSMPLLEVESPGKYQVLAMVPESEILAIKNDSEVTVEIKALNKNVLGKVTEVSTSSKNTGGQYLVKVIIDKTDAQLLSGMYATVQFPVTRKTTSSAVMIPIESIVKNGQLTGIYTVSQSNTALLRWLRLGRTFGDQVEVLSGLSADEQYIVSAEGKLFNGAKIANQ</sequence>
<dbReference type="STRING" id="228957.SAMN04488008_101233"/>
<accession>A0A1H7G0M3</accession>
<feature type="domain" description="CzcB-like barrel-sandwich hybrid" evidence="4">
    <location>
        <begin position="63"/>
        <end position="194"/>
    </location>
</feature>
<dbReference type="Pfam" id="PF25973">
    <property type="entry name" value="BSH_CzcB"/>
    <property type="match status" value="1"/>
</dbReference>
<dbReference type="InterPro" id="IPR058647">
    <property type="entry name" value="BSH_CzcB-like"/>
</dbReference>
<protein>
    <submittedName>
        <fullName evidence="5">RND family efflux transporter, MFP subunit</fullName>
    </submittedName>
</protein>
<dbReference type="GO" id="GO:1990281">
    <property type="term" value="C:efflux pump complex"/>
    <property type="evidence" value="ECO:0007669"/>
    <property type="project" value="TreeGrafter"/>
</dbReference>
<evidence type="ECO:0000313" key="6">
    <source>
        <dbReference type="Proteomes" id="UP000198990"/>
    </source>
</evidence>
<dbReference type="RefSeq" id="WP_091618912.1">
    <property type="nucleotide sequence ID" value="NZ_FNZN01000001.1"/>
</dbReference>